<reference evidence="2" key="1">
    <citation type="submission" date="2022-11" db="UniProtKB">
        <authorList>
            <consortium name="WormBaseParasite"/>
        </authorList>
    </citation>
    <scope>IDENTIFICATION</scope>
</reference>
<name>A0AC34QDW8_9BILA</name>
<protein>
    <submittedName>
        <fullName evidence="2">Ig-like domain-containing protein</fullName>
    </submittedName>
</protein>
<proteinExistence type="predicted"/>
<accession>A0AC34QDW8</accession>
<evidence type="ECO:0000313" key="1">
    <source>
        <dbReference type="Proteomes" id="UP000887576"/>
    </source>
</evidence>
<evidence type="ECO:0000313" key="2">
    <source>
        <dbReference type="WBParaSite" id="JU765_v2.g15465.t1"/>
    </source>
</evidence>
<dbReference type="Proteomes" id="UP000887576">
    <property type="component" value="Unplaced"/>
</dbReference>
<dbReference type="WBParaSite" id="JU765_v2.g15465.t1">
    <property type="protein sequence ID" value="JU765_v2.g15465.t1"/>
    <property type="gene ID" value="JU765_v2.g15465"/>
</dbReference>
<sequence>MVAYTSDMFSESESEAMAEDVGITDDLTEIGSDAESVKEEITRTPTPIMAPKFITKIKDTRANKGHQAIFECVVPDTKGVVCKWLKDGKEIELIARIRVQTRTIEGHVTNELIIDDVQPEDAGKYTVIVENTAGTERCEASLTVLESLEKPPSKAPEFTVNLKDKEAKQQDRVTFECKVVGEPQPQIKWFKDNQQIFEESQKIIIETEEGIQRLVIEKAQTQDSGNYQCVAENSS</sequence>
<organism evidence="1 2">
    <name type="scientific">Panagrolaimus sp. JU765</name>
    <dbReference type="NCBI Taxonomy" id="591449"/>
    <lineage>
        <taxon>Eukaryota</taxon>
        <taxon>Metazoa</taxon>
        <taxon>Ecdysozoa</taxon>
        <taxon>Nematoda</taxon>
        <taxon>Chromadorea</taxon>
        <taxon>Rhabditida</taxon>
        <taxon>Tylenchina</taxon>
        <taxon>Panagrolaimomorpha</taxon>
        <taxon>Panagrolaimoidea</taxon>
        <taxon>Panagrolaimidae</taxon>
        <taxon>Panagrolaimus</taxon>
    </lineage>
</organism>